<dbReference type="CDD" id="cd02859">
    <property type="entry name" value="E_set_AMPKbeta_like_N"/>
    <property type="match status" value="1"/>
</dbReference>
<organism evidence="6 7">
    <name type="scientific">Cymbomonas tetramitiformis</name>
    <dbReference type="NCBI Taxonomy" id="36881"/>
    <lineage>
        <taxon>Eukaryota</taxon>
        <taxon>Viridiplantae</taxon>
        <taxon>Chlorophyta</taxon>
        <taxon>Pyramimonadophyceae</taxon>
        <taxon>Pyramimonadales</taxon>
        <taxon>Pyramimonadaceae</taxon>
        <taxon>Cymbomonas</taxon>
    </lineage>
</organism>
<protein>
    <submittedName>
        <fullName evidence="6">Phosphoglucan phosphatase DSP4, chloroplastic</fullName>
    </submittedName>
</protein>
<proteinExistence type="predicted"/>
<dbReference type="InterPro" id="IPR045204">
    <property type="entry name" value="DSP_laforin-like"/>
</dbReference>
<dbReference type="InterPro" id="IPR032640">
    <property type="entry name" value="AMPK1_CBM"/>
</dbReference>
<dbReference type="Pfam" id="PF00782">
    <property type="entry name" value="DSPc"/>
    <property type="match status" value="1"/>
</dbReference>
<dbReference type="Gene3D" id="3.90.190.10">
    <property type="entry name" value="Protein tyrosine phosphatase superfamily"/>
    <property type="match status" value="1"/>
</dbReference>
<dbReference type="InterPro" id="IPR013783">
    <property type="entry name" value="Ig-like_fold"/>
</dbReference>
<dbReference type="InterPro" id="IPR052832">
    <property type="entry name" value="Starch-Glucan_Phosphatase"/>
</dbReference>
<dbReference type="EMBL" id="LGRX02001383">
    <property type="protein sequence ID" value="KAK3286235.1"/>
    <property type="molecule type" value="Genomic_DNA"/>
</dbReference>
<accession>A0AAE0LIN4</accession>
<feature type="domain" description="Tyrosine specific protein phosphatases" evidence="5">
    <location>
        <begin position="152"/>
        <end position="211"/>
    </location>
</feature>
<keyword evidence="7" id="KW-1185">Reference proteome</keyword>
<evidence type="ECO:0000256" key="1">
    <source>
        <dbReference type="ARBA" id="ARBA00022801"/>
    </source>
</evidence>
<dbReference type="GO" id="GO:0019203">
    <property type="term" value="F:carbohydrate phosphatase activity"/>
    <property type="evidence" value="ECO:0007669"/>
    <property type="project" value="InterPro"/>
</dbReference>
<keyword evidence="1" id="KW-0378">Hydrolase</keyword>
<keyword evidence="2" id="KW-0904">Protein phosphatase</keyword>
<sequence>MSQSVSVGRRGPSRQNVVRVYSFKFLADLGFEKPSWLPDFKKLFKGDSASDDYSKDMQKKMGSALKYYHEDGINYHRITDSIIVGSCLQTASDIDTIRDDEGVATVLCLQEDKDMAWWNLDIAPIEERARERPDIRHIRFPIRDFDPFDLRMKLPSAVQTLAQQMAEQPGTAYIHCTAGLGRAPGVALAYMYWVLDMPLEKAYEQLFDRRPCHPQLGSIRSATCDILAGSRSTTQVRLSIPRGTATTVEIAGLDCGWGSRCELSLDEDGDEFVLLRDMPVGKFSYKYIIDGEWTLNPDAPTRDDDGNLNNFVEVIPEDPIELERRGRLEMPGRMTPRMVTTSLCCRDL</sequence>
<dbReference type="GO" id="GO:2001070">
    <property type="term" value="F:starch binding"/>
    <property type="evidence" value="ECO:0007669"/>
    <property type="project" value="TreeGrafter"/>
</dbReference>
<dbReference type="AlphaFoldDB" id="A0AAE0LIN4"/>
<dbReference type="PROSITE" id="PS50054">
    <property type="entry name" value="TYR_PHOSPHATASE_DUAL"/>
    <property type="match status" value="1"/>
</dbReference>
<name>A0AAE0LIN4_9CHLO</name>
<evidence type="ECO:0000256" key="2">
    <source>
        <dbReference type="ARBA" id="ARBA00022912"/>
    </source>
</evidence>
<dbReference type="InterPro" id="IPR014756">
    <property type="entry name" value="Ig_E-set"/>
</dbReference>
<dbReference type="SUPFAM" id="SSF52799">
    <property type="entry name" value="(Phosphotyrosine protein) phosphatases II"/>
    <property type="match status" value="1"/>
</dbReference>
<gene>
    <name evidence="6" type="ORF">CYMTET_6192</name>
</gene>
<dbReference type="PROSITE" id="PS50056">
    <property type="entry name" value="TYR_PHOSPHATASE_2"/>
    <property type="match status" value="1"/>
</dbReference>
<dbReference type="PANTHER" id="PTHR46642:SF3">
    <property type="entry name" value="PHOSPHOGLUCAN PHOSPHATASE DSP4, CHLOROPLASTIC"/>
    <property type="match status" value="1"/>
</dbReference>
<dbReference type="GO" id="GO:0004721">
    <property type="term" value="F:phosphoprotein phosphatase activity"/>
    <property type="evidence" value="ECO:0007669"/>
    <property type="project" value="UniProtKB-KW"/>
</dbReference>
<evidence type="ECO:0000313" key="7">
    <source>
        <dbReference type="Proteomes" id="UP001190700"/>
    </source>
</evidence>
<evidence type="ECO:0000259" key="4">
    <source>
        <dbReference type="PROSITE" id="PS50054"/>
    </source>
</evidence>
<dbReference type="Pfam" id="PF16561">
    <property type="entry name" value="AMPK1_CBM"/>
    <property type="match status" value="1"/>
</dbReference>
<dbReference type="PANTHER" id="PTHR46642">
    <property type="entry name" value="DUAL SPECIFICITY PHOSPHATASE, SUBGROUP, CATALYTIC DOMAIN"/>
    <property type="match status" value="1"/>
</dbReference>
<feature type="domain" description="Tyrosine-protein phosphatase" evidence="4">
    <location>
        <begin position="74"/>
        <end position="232"/>
    </location>
</feature>
<dbReference type="GO" id="GO:0009507">
    <property type="term" value="C:chloroplast"/>
    <property type="evidence" value="ECO:0007669"/>
    <property type="project" value="TreeGrafter"/>
</dbReference>
<dbReference type="InterPro" id="IPR020422">
    <property type="entry name" value="TYR_PHOSPHATASE_DUAL_dom"/>
</dbReference>
<dbReference type="InterPro" id="IPR000340">
    <property type="entry name" value="Dual-sp_phosphatase_cat-dom"/>
</dbReference>
<dbReference type="InterPro" id="IPR029021">
    <property type="entry name" value="Prot-tyrosine_phosphatase-like"/>
</dbReference>
<reference evidence="6 7" key="1">
    <citation type="journal article" date="2015" name="Genome Biol. Evol.">
        <title>Comparative Genomics of a Bacterivorous Green Alga Reveals Evolutionary Causalities and Consequences of Phago-Mixotrophic Mode of Nutrition.</title>
        <authorList>
            <person name="Burns J.A."/>
            <person name="Paasch A."/>
            <person name="Narechania A."/>
            <person name="Kim E."/>
        </authorList>
    </citation>
    <scope>NUCLEOTIDE SEQUENCE [LARGE SCALE GENOMIC DNA]</scope>
    <source>
        <strain evidence="6 7">PLY_AMNH</strain>
    </source>
</reference>
<dbReference type="Proteomes" id="UP001190700">
    <property type="component" value="Unassembled WGS sequence"/>
</dbReference>
<evidence type="ECO:0000256" key="3">
    <source>
        <dbReference type="ARBA" id="ARBA00023277"/>
    </source>
</evidence>
<evidence type="ECO:0000259" key="5">
    <source>
        <dbReference type="PROSITE" id="PS50056"/>
    </source>
</evidence>
<dbReference type="InterPro" id="IPR000387">
    <property type="entry name" value="Tyr_Pase_dom"/>
</dbReference>
<dbReference type="SUPFAM" id="SSF81296">
    <property type="entry name" value="E set domains"/>
    <property type="match status" value="1"/>
</dbReference>
<dbReference type="GO" id="GO:0005983">
    <property type="term" value="P:starch catabolic process"/>
    <property type="evidence" value="ECO:0007669"/>
    <property type="project" value="TreeGrafter"/>
</dbReference>
<evidence type="ECO:0000313" key="6">
    <source>
        <dbReference type="EMBL" id="KAK3286235.1"/>
    </source>
</evidence>
<dbReference type="CDD" id="cd14526">
    <property type="entry name" value="DSP_laforin-like"/>
    <property type="match status" value="1"/>
</dbReference>
<comment type="caution">
    <text evidence="6">The sequence shown here is derived from an EMBL/GenBank/DDBJ whole genome shotgun (WGS) entry which is preliminary data.</text>
</comment>
<dbReference type="Gene3D" id="2.60.40.10">
    <property type="entry name" value="Immunoglobulins"/>
    <property type="match status" value="1"/>
</dbReference>
<keyword evidence="3" id="KW-0119">Carbohydrate metabolism</keyword>